<evidence type="ECO:0000313" key="2">
    <source>
        <dbReference type="EMBL" id="GAA5811682.1"/>
    </source>
</evidence>
<protein>
    <submittedName>
        <fullName evidence="2">Uncharacterized protein</fullName>
    </submittedName>
</protein>
<proteinExistence type="predicted"/>
<reference evidence="2 3" key="1">
    <citation type="submission" date="2024-04" db="EMBL/GenBank/DDBJ databases">
        <title>genome sequences of Mucor flavus KT1a and Helicostylum pulchrum KT1b strains isolated from the surface of a dry-aged beef.</title>
        <authorList>
            <person name="Toyotome T."/>
            <person name="Hosono M."/>
            <person name="Torimaru M."/>
            <person name="Fukuda K."/>
            <person name="Mikami N."/>
        </authorList>
    </citation>
    <scope>NUCLEOTIDE SEQUENCE [LARGE SCALE GENOMIC DNA]</scope>
    <source>
        <strain evidence="2 3">KT1a</strain>
    </source>
</reference>
<gene>
    <name evidence="2" type="ORF">MFLAVUS_005123</name>
</gene>
<feature type="region of interest" description="Disordered" evidence="1">
    <location>
        <begin position="45"/>
        <end position="83"/>
    </location>
</feature>
<accession>A0ABP9YXW2</accession>
<feature type="compositionally biased region" description="Acidic residues" evidence="1">
    <location>
        <begin position="51"/>
        <end position="66"/>
    </location>
</feature>
<comment type="caution">
    <text evidence="2">The sequence shown here is derived from an EMBL/GenBank/DDBJ whole genome shotgun (WGS) entry which is preliminary data.</text>
</comment>
<evidence type="ECO:0000256" key="1">
    <source>
        <dbReference type="SAM" id="MobiDB-lite"/>
    </source>
</evidence>
<sequence length="155" mass="17683">MVDSLKNRSLVDQVFASICSSVSSAISSRDLKCEASIEKLEKYSALQEEHLSEEEATQDEHSEQDDNDNKTRAEEETSDYQQHLNYYEEEQDNMNTCNNEEGIVQDELMRSLNKKIATKKFILVDYTADNSNDLTQVLLEAAANISRSNKYATQK</sequence>
<evidence type="ECO:0000313" key="3">
    <source>
        <dbReference type="Proteomes" id="UP001473302"/>
    </source>
</evidence>
<dbReference type="Proteomes" id="UP001473302">
    <property type="component" value="Unassembled WGS sequence"/>
</dbReference>
<organism evidence="2 3">
    <name type="scientific">Mucor flavus</name>
    <dbReference type="NCBI Taxonomy" id="439312"/>
    <lineage>
        <taxon>Eukaryota</taxon>
        <taxon>Fungi</taxon>
        <taxon>Fungi incertae sedis</taxon>
        <taxon>Mucoromycota</taxon>
        <taxon>Mucoromycotina</taxon>
        <taxon>Mucoromycetes</taxon>
        <taxon>Mucorales</taxon>
        <taxon>Mucorineae</taxon>
        <taxon>Mucoraceae</taxon>
        <taxon>Mucor</taxon>
    </lineage>
</organism>
<dbReference type="EMBL" id="BAABUK010000010">
    <property type="protein sequence ID" value="GAA5811682.1"/>
    <property type="molecule type" value="Genomic_DNA"/>
</dbReference>
<keyword evidence="3" id="KW-1185">Reference proteome</keyword>
<name>A0ABP9YXW2_9FUNG</name>